<sequence length="163" mass="17935">MDPPQGALSGLTVDKLAQVPEGAVGRLSGPGDNMGADPRCRQPGQPPRYQGQGEYPEVGPYPQNRGYGDQRQVRYPEVAGGGGPRGNRYQNAYERGPGPNAYGRGGRDRYSNPNPDRQTVRPRPPFRRFPFPCSCTLCAVYVSYDRKGLILKYGLELSPRKHS</sequence>
<evidence type="ECO:0000313" key="2">
    <source>
        <dbReference type="EMBL" id="KAH3819139.1"/>
    </source>
</evidence>
<feature type="region of interest" description="Disordered" evidence="1">
    <location>
        <begin position="1"/>
        <end position="123"/>
    </location>
</feature>
<proteinExistence type="predicted"/>
<evidence type="ECO:0000313" key="3">
    <source>
        <dbReference type="Proteomes" id="UP000828390"/>
    </source>
</evidence>
<dbReference type="Proteomes" id="UP000828390">
    <property type="component" value="Unassembled WGS sequence"/>
</dbReference>
<organism evidence="2 3">
    <name type="scientific">Dreissena polymorpha</name>
    <name type="common">Zebra mussel</name>
    <name type="synonym">Mytilus polymorpha</name>
    <dbReference type="NCBI Taxonomy" id="45954"/>
    <lineage>
        <taxon>Eukaryota</taxon>
        <taxon>Metazoa</taxon>
        <taxon>Spiralia</taxon>
        <taxon>Lophotrochozoa</taxon>
        <taxon>Mollusca</taxon>
        <taxon>Bivalvia</taxon>
        <taxon>Autobranchia</taxon>
        <taxon>Heteroconchia</taxon>
        <taxon>Euheterodonta</taxon>
        <taxon>Imparidentia</taxon>
        <taxon>Neoheterodontei</taxon>
        <taxon>Myida</taxon>
        <taxon>Dreissenoidea</taxon>
        <taxon>Dreissenidae</taxon>
        <taxon>Dreissena</taxon>
    </lineage>
</organism>
<dbReference type="AlphaFoldDB" id="A0A9D4JQJ6"/>
<gene>
    <name evidence="2" type="ORF">DPMN_120872</name>
</gene>
<accession>A0A9D4JQJ6</accession>
<keyword evidence="3" id="KW-1185">Reference proteome</keyword>
<reference evidence="2" key="2">
    <citation type="submission" date="2020-11" db="EMBL/GenBank/DDBJ databases">
        <authorList>
            <person name="McCartney M.A."/>
            <person name="Auch B."/>
            <person name="Kono T."/>
            <person name="Mallez S."/>
            <person name="Becker A."/>
            <person name="Gohl D.M."/>
            <person name="Silverstein K.A.T."/>
            <person name="Koren S."/>
            <person name="Bechman K.B."/>
            <person name="Herman A."/>
            <person name="Abrahante J.E."/>
            <person name="Garbe J."/>
        </authorList>
    </citation>
    <scope>NUCLEOTIDE SEQUENCE</scope>
    <source>
        <strain evidence="2">Duluth1</strain>
        <tissue evidence="2">Whole animal</tissue>
    </source>
</reference>
<evidence type="ECO:0000256" key="1">
    <source>
        <dbReference type="SAM" id="MobiDB-lite"/>
    </source>
</evidence>
<comment type="caution">
    <text evidence="2">The sequence shown here is derived from an EMBL/GenBank/DDBJ whole genome shotgun (WGS) entry which is preliminary data.</text>
</comment>
<reference evidence="2" key="1">
    <citation type="journal article" date="2019" name="bioRxiv">
        <title>The Genome of the Zebra Mussel, Dreissena polymorpha: A Resource for Invasive Species Research.</title>
        <authorList>
            <person name="McCartney M.A."/>
            <person name="Auch B."/>
            <person name="Kono T."/>
            <person name="Mallez S."/>
            <person name="Zhang Y."/>
            <person name="Obille A."/>
            <person name="Becker A."/>
            <person name="Abrahante J.E."/>
            <person name="Garbe J."/>
            <person name="Badalamenti J.P."/>
            <person name="Herman A."/>
            <person name="Mangelson H."/>
            <person name="Liachko I."/>
            <person name="Sullivan S."/>
            <person name="Sone E.D."/>
            <person name="Koren S."/>
            <person name="Silverstein K.A.T."/>
            <person name="Beckman K.B."/>
            <person name="Gohl D.M."/>
        </authorList>
    </citation>
    <scope>NUCLEOTIDE SEQUENCE</scope>
    <source>
        <strain evidence="2">Duluth1</strain>
        <tissue evidence="2">Whole animal</tissue>
    </source>
</reference>
<dbReference type="EMBL" id="JAIWYP010000005">
    <property type="protein sequence ID" value="KAH3819139.1"/>
    <property type="molecule type" value="Genomic_DNA"/>
</dbReference>
<protein>
    <submittedName>
        <fullName evidence="2">Uncharacterized protein</fullName>
    </submittedName>
</protein>
<feature type="compositionally biased region" description="Low complexity" evidence="1">
    <location>
        <begin position="41"/>
        <end position="53"/>
    </location>
</feature>
<name>A0A9D4JQJ6_DREPO</name>